<feature type="transmembrane region" description="Helical" evidence="7">
    <location>
        <begin position="231"/>
        <end position="250"/>
    </location>
</feature>
<dbReference type="EMBL" id="JANBQB010000042">
    <property type="protein sequence ID" value="KAJ1983749.1"/>
    <property type="molecule type" value="Genomic_DNA"/>
</dbReference>
<dbReference type="PANTHER" id="PTHR31247:SF5">
    <property type="entry name" value="DUF4203 DOMAIN-CONTAINING PROTEIN"/>
    <property type="match status" value="1"/>
</dbReference>
<dbReference type="InterPro" id="IPR040236">
    <property type="entry name" value="TMEM198"/>
</dbReference>
<evidence type="ECO:0000313" key="11">
    <source>
        <dbReference type="Proteomes" id="UP001151582"/>
    </source>
</evidence>
<reference evidence="10" key="1">
    <citation type="submission" date="2022-07" db="EMBL/GenBank/DDBJ databases">
        <title>Phylogenomic reconstructions and comparative analyses of Kickxellomycotina fungi.</title>
        <authorList>
            <person name="Reynolds N.K."/>
            <person name="Stajich J.E."/>
            <person name="Barry K."/>
            <person name="Grigoriev I.V."/>
            <person name="Crous P."/>
            <person name="Smith M.E."/>
        </authorList>
    </citation>
    <scope>NUCLEOTIDE SEQUENCE</scope>
    <source>
        <strain evidence="10">RSA 567</strain>
    </source>
</reference>
<feature type="transmembrane region" description="Helical" evidence="7">
    <location>
        <begin position="159"/>
        <end position="179"/>
    </location>
</feature>
<organism evidence="10 11">
    <name type="scientific">Dimargaris verticillata</name>
    <dbReference type="NCBI Taxonomy" id="2761393"/>
    <lineage>
        <taxon>Eukaryota</taxon>
        <taxon>Fungi</taxon>
        <taxon>Fungi incertae sedis</taxon>
        <taxon>Zoopagomycota</taxon>
        <taxon>Kickxellomycotina</taxon>
        <taxon>Dimargaritomycetes</taxon>
        <taxon>Dimargaritales</taxon>
        <taxon>Dimargaritaceae</taxon>
        <taxon>Dimargaris</taxon>
    </lineage>
</organism>
<evidence type="ECO:0000256" key="6">
    <source>
        <dbReference type="ARBA" id="ARBA00049737"/>
    </source>
</evidence>
<accession>A0A9W8EET4</accession>
<dbReference type="InterPro" id="IPR025256">
    <property type="entry name" value="TM7S3/TM198-like_dom"/>
</dbReference>
<dbReference type="OrthoDB" id="102260at2759"/>
<feature type="domain" description="TM7S3/TM198-like" evidence="9">
    <location>
        <begin position="54"/>
        <end position="250"/>
    </location>
</feature>
<feature type="signal peptide" evidence="8">
    <location>
        <begin position="1"/>
        <end position="36"/>
    </location>
</feature>
<protein>
    <recommendedName>
        <fullName evidence="6">Transmembrane protein 198</fullName>
    </recommendedName>
</protein>
<feature type="transmembrane region" description="Helical" evidence="7">
    <location>
        <begin position="185"/>
        <end position="205"/>
    </location>
</feature>
<comment type="caution">
    <text evidence="10">The sequence shown here is derived from an EMBL/GenBank/DDBJ whole genome shotgun (WGS) entry which is preliminary data.</text>
</comment>
<feature type="transmembrane region" description="Helical" evidence="7">
    <location>
        <begin position="74"/>
        <end position="96"/>
    </location>
</feature>
<dbReference type="PANTHER" id="PTHR31247">
    <property type="entry name" value="TRANSMEMBRANE PROTEIN 198 FAMILY MEMBER"/>
    <property type="match status" value="1"/>
</dbReference>
<evidence type="ECO:0000259" key="9">
    <source>
        <dbReference type="Pfam" id="PF13886"/>
    </source>
</evidence>
<evidence type="ECO:0000256" key="7">
    <source>
        <dbReference type="SAM" id="Phobius"/>
    </source>
</evidence>
<feature type="transmembrane region" description="Helical" evidence="7">
    <location>
        <begin position="108"/>
        <end position="138"/>
    </location>
</feature>
<sequence length="258" mass="27778">MLSCQSVSPFRALGSAPARFWLSLTSLVAFFALALADDAENGSYHLFAEDIIAGILLIVIGFLFCFFGRRLFKLVLFLAGFCVVGLLVLLACFRIRPPHADETTRTILYYVAGIIGGVIGGIACVCFWFVGLAFIGALGGFAVSVWLLSLKDGGLIESTWGRVLLVVLLVVAGMVIIFFLEKHVIIIATAIWGAYAMMVGIDSFAHTGYRQHLSAIFGGDTAAIYHTSGKVYAMIGSTVALAAIGIIVQYRSFHGNHR</sequence>
<evidence type="ECO:0000256" key="2">
    <source>
        <dbReference type="ARBA" id="ARBA00006244"/>
    </source>
</evidence>
<dbReference type="GO" id="GO:0005886">
    <property type="term" value="C:plasma membrane"/>
    <property type="evidence" value="ECO:0007669"/>
    <property type="project" value="TreeGrafter"/>
</dbReference>
<evidence type="ECO:0000256" key="8">
    <source>
        <dbReference type="SAM" id="SignalP"/>
    </source>
</evidence>
<evidence type="ECO:0000256" key="5">
    <source>
        <dbReference type="ARBA" id="ARBA00023136"/>
    </source>
</evidence>
<comment type="subcellular location">
    <subcellularLocation>
        <location evidence="1">Membrane</location>
        <topology evidence="1">Multi-pass membrane protein</topology>
    </subcellularLocation>
</comment>
<keyword evidence="11" id="KW-1185">Reference proteome</keyword>
<keyword evidence="5 7" id="KW-0472">Membrane</keyword>
<dbReference type="Proteomes" id="UP001151582">
    <property type="component" value="Unassembled WGS sequence"/>
</dbReference>
<evidence type="ECO:0000256" key="1">
    <source>
        <dbReference type="ARBA" id="ARBA00004141"/>
    </source>
</evidence>
<comment type="similarity">
    <text evidence="2">Belongs to the TMEM198 family.</text>
</comment>
<evidence type="ECO:0000256" key="4">
    <source>
        <dbReference type="ARBA" id="ARBA00022989"/>
    </source>
</evidence>
<feature type="chain" id="PRO_5040923696" description="Transmembrane protein 198" evidence="8">
    <location>
        <begin position="37"/>
        <end position="258"/>
    </location>
</feature>
<name>A0A9W8EET4_9FUNG</name>
<proteinExistence type="inferred from homology"/>
<keyword evidence="8" id="KW-0732">Signal</keyword>
<dbReference type="AlphaFoldDB" id="A0A9W8EET4"/>
<evidence type="ECO:0000256" key="3">
    <source>
        <dbReference type="ARBA" id="ARBA00022692"/>
    </source>
</evidence>
<keyword evidence="3 7" id="KW-0812">Transmembrane</keyword>
<feature type="transmembrane region" description="Helical" evidence="7">
    <location>
        <begin position="46"/>
        <end position="67"/>
    </location>
</feature>
<dbReference type="Pfam" id="PF13886">
    <property type="entry name" value="TM7S3_TM198"/>
    <property type="match status" value="1"/>
</dbReference>
<gene>
    <name evidence="10" type="ORF">H4R34_001081</name>
</gene>
<keyword evidence="4 7" id="KW-1133">Transmembrane helix</keyword>
<evidence type="ECO:0000313" key="10">
    <source>
        <dbReference type="EMBL" id="KAJ1983749.1"/>
    </source>
</evidence>